<accession>A0A7N2N3C4</accession>
<dbReference type="EMBL" id="LRBV02000012">
    <property type="status" value="NOT_ANNOTATED_CDS"/>
    <property type="molecule type" value="Genomic_DNA"/>
</dbReference>
<evidence type="ECO:0000256" key="2">
    <source>
        <dbReference type="PIRSR" id="PIRSR002703-1"/>
    </source>
</evidence>
<dbReference type="OMA" id="WTINVEN"/>
<dbReference type="Gene3D" id="2.60.110.10">
    <property type="entry name" value="Thaumatin"/>
    <property type="match status" value="2"/>
</dbReference>
<dbReference type="SUPFAM" id="SSF49870">
    <property type="entry name" value="Osmotin, thaumatin-like protein"/>
    <property type="match status" value="1"/>
</dbReference>
<evidence type="ECO:0008006" key="5">
    <source>
        <dbReference type="Google" id="ProtNLM"/>
    </source>
</evidence>
<keyword evidence="2" id="KW-1015">Disulfide bond</keyword>
<feature type="disulfide bond" evidence="2">
    <location>
        <begin position="39"/>
        <end position="49"/>
    </location>
</feature>
<evidence type="ECO:0000313" key="3">
    <source>
        <dbReference type="EnsemblPlants" id="QL12p017749:mrna"/>
    </source>
</evidence>
<dbReference type="Proteomes" id="UP000594261">
    <property type="component" value="Chromosome 12"/>
</dbReference>
<dbReference type="Gramene" id="QL12p017749:mrna">
    <property type="protein sequence ID" value="QL12p017749:mrna"/>
    <property type="gene ID" value="QL12p017749"/>
</dbReference>
<feature type="disulfide bond" evidence="2">
    <location>
        <begin position="54"/>
        <end position="60"/>
    </location>
</feature>
<proteinExistence type="inferred from homology"/>
<evidence type="ECO:0000256" key="1">
    <source>
        <dbReference type="ARBA" id="ARBA00010607"/>
    </source>
</evidence>
<evidence type="ECO:0000313" key="4">
    <source>
        <dbReference type="Proteomes" id="UP000594261"/>
    </source>
</evidence>
<dbReference type="InterPro" id="IPR017949">
    <property type="entry name" value="Thaumatin_CS"/>
</dbReference>
<dbReference type="PANTHER" id="PTHR31048">
    <property type="entry name" value="OS03G0233200 PROTEIN"/>
    <property type="match status" value="1"/>
</dbReference>
<dbReference type="CDD" id="cd09217">
    <property type="entry name" value="TLP-P"/>
    <property type="match status" value="1"/>
</dbReference>
<dbReference type="PRINTS" id="PR00347">
    <property type="entry name" value="THAUMATIN"/>
</dbReference>
<dbReference type="InParanoid" id="A0A7N2N3C4"/>
<name>A0A7N2N3C4_QUELO</name>
<organism evidence="3 4">
    <name type="scientific">Quercus lobata</name>
    <name type="common">Valley oak</name>
    <dbReference type="NCBI Taxonomy" id="97700"/>
    <lineage>
        <taxon>Eukaryota</taxon>
        <taxon>Viridiplantae</taxon>
        <taxon>Streptophyta</taxon>
        <taxon>Embryophyta</taxon>
        <taxon>Tracheophyta</taxon>
        <taxon>Spermatophyta</taxon>
        <taxon>Magnoliopsida</taxon>
        <taxon>eudicotyledons</taxon>
        <taxon>Gunneridae</taxon>
        <taxon>Pentapetalae</taxon>
        <taxon>rosids</taxon>
        <taxon>fabids</taxon>
        <taxon>Fagales</taxon>
        <taxon>Fagaceae</taxon>
        <taxon>Quercus</taxon>
    </lineage>
</organism>
<dbReference type="PROSITE" id="PS51367">
    <property type="entry name" value="THAUMATIN_2"/>
    <property type="match status" value="1"/>
</dbReference>
<dbReference type="InterPro" id="IPR001938">
    <property type="entry name" value="Thaumatin"/>
</dbReference>
<dbReference type="SMART" id="SM00205">
    <property type="entry name" value="THN"/>
    <property type="match status" value="1"/>
</dbReference>
<dbReference type="Pfam" id="PF00314">
    <property type="entry name" value="Thaumatin"/>
    <property type="match status" value="2"/>
</dbReference>
<dbReference type="PIRSF" id="PIRSF002703">
    <property type="entry name" value="Thaumatin"/>
    <property type="match status" value="1"/>
</dbReference>
<comment type="similarity">
    <text evidence="1">Belongs to the thaumatin family.</text>
</comment>
<reference evidence="3 4" key="1">
    <citation type="journal article" date="2016" name="G3 (Bethesda)">
        <title>First Draft Assembly and Annotation of the Genome of a California Endemic Oak Quercus lobata Nee (Fagaceae).</title>
        <authorList>
            <person name="Sork V.L."/>
            <person name="Fitz-Gibbon S.T."/>
            <person name="Puiu D."/>
            <person name="Crepeau M."/>
            <person name="Gugger P.F."/>
            <person name="Sherman R."/>
            <person name="Stevens K."/>
            <person name="Langley C.H."/>
            <person name="Pellegrini M."/>
            <person name="Salzberg S.L."/>
        </authorList>
    </citation>
    <scope>NUCLEOTIDE SEQUENCE [LARGE SCALE GENOMIC DNA]</scope>
    <source>
        <strain evidence="3 4">cv. SW786</strain>
    </source>
</reference>
<keyword evidence="4" id="KW-1185">Reference proteome</keyword>
<dbReference type="PROSITE" id="PS00316">
    <property type="entry name" value="THAUMATIN_1"/>
    <property type="match status" value="1"/>
</dbReference>
<dbReference type="InterPro" id="IPR037176">
    <property type="entry name" value="Osmotin/thaumatin-like_sf"/>
</dbReference>
<sequence length="155" mass="16390">MSFGLQPCLVVVGNSTQESWPLDVNAGTTGGRVWARTGCNFDGYGRGSCQTGDCGGLLQCQAYGAPPNTLAEFALNQYLNLDFFDISLVDGFNVPMDFSPTSNGCTKGITCTADINGQCPAELKTLADAYSYPKDDATSTFTCNGGTNYNVVFCP</sequence>
<dbReference type="AlphaFoldDB" id="A0A7N2N3C4"/>
<reference evidence="3" key="2">
    <citation type="submission" date="2021-01" db="UniProtKB">
        <authorList>
            <consortium name="EnsemblPlants"/>
        </authorList>
    </citation>
    <scope>IDENTIFICATION</scope>
</reference>
<dbReference type="EnsemblPlants" id="QL12p017749:mrna">
    <property type="protein sequence ID" value="QL12p017749:mrna"/>
    <property type="gene ID" value="QL12p017749"/>
</dbReference>
<protein>
    <recommendedName>
        <fullName evidence="5">Thaumatin-like protein</fullName>
    </recommendedName>
</protein>